<organism evidence="3 4">
    <name type="scientific">Paenibacillus sophorae</name>
    <dbReference type="NCBI Taxonomy" id="1333845"/>
    <lineage>
        <taxon>Bacteria</taxon>
        <taxon>Bacillati</taxon>
        <taxon>Bacillota</taxon>
        <taxon>Bacilli</taxon>
        <taxon>Bacillales</taxon>
        <taxon>Paenibacillaceae</taxon>
        <taxon>Paenibacillus</taxon>
    </lineage>
</organism>
<evidence type="ECO:0000313" key="5">
    <source>
        <dbReference type="Proteomes" id="UP000683429"/>
    </source>
</evidence>
<dbReference type="PANTHER" id="PTHR34047:SF8">
    <property type="entry name" value="PROTEIN YKFC"/>
    <property type="match status" value="1"/>
</dbReference>
<dbReference type="Proteomes" id="UP000198809">
    <property type="component" value="Unassembled WGS sequence"/>
</dbReference>
<dbReference type="AlphaFoldDB" id="A0A1H8UEI9"/>
<sequence length="629" mass="73896">MAQQFDYPKSETDLRNTLDALYQIAKTAFENGNRPSLTGLIELMSAEATIITAIHNIKSNKGSHTPGVDSKVMGKDYLQKPYKWVIQDIQRAFMNYKPQKIRRVHIDKPGKTEKRPLGIPTIRDRIVQECVRIVLEPILEAQFYKHSYGFRPMRDAQMALDRVVSLVHLTGYYWIVEGDISKCFDRINHTILLKRLYHLGIKDRRVIQMVKAMLKAGVLDECEVNEDGTPQGGLCSPLLANVYLDILDEWVTKQWENKRTAYNYKRHDMKLEALRKRSALTPGYLVRYADDFVIITDSRQHAEDWKARIQQFLNKDMKLNLSSEKTLITDVRKKHIHFLGYEYKVVRGKARNGHIPRTLPDRKRLKQKVNTIAQSIKGIPRCTSREQVVREINRVNSQIRGIVNYYQCCTWVNIAVQKYAHRLRLTAKQRLKQYNGIWIPAKDTQNLPRVHEKYTRGIPAINYLDSYIGITDLSFCKWERTYAKNPEETPFTAEGRQLYFERTKRTRINNRLDEIYNERTSEVILYSPWGRHYNFEFYMNRAYALNRDRLKCRVCGGWLISHTPYTHRINPGLPEDKVNKVSNLVSMHKQCFEAVNDPNTDISEFEPKARRKIMTYREKLDNSHVKRLH</sequence>
<dbReference type="Pfam" id="PF00078">
    <property type="entry name" value="RVT_1"/>
    <property type="match status" value="1"/>
</dbReference>
<keyword evidence="2" id="KW-0548">Nucleotidyltransferase</keyword>
<keyword evidence="3" id="KW-0695">RNA-directed DNA polymerase</keyword>
<dbReference type="Proteomes" id="UP000683429">
    <property type="component" value="Chromosome"/>
</dbReference>
<evidence type="ECO:0000313" key="3">
    <source>
        <dbReference type="EMBL" id="SEP01447.1"/>
    </source>
</evidence>
<dbReference type="NCBIfam" id="TIGR04416">
    <property type="entry name" value="group_II_RT_mat"/>
    <property type="match status" value="1"/>
</dbReference>
<dbReference type="InterPro" id="IPR000477">
    <property type="entry name" value="RT_dom"/>
</dbReference>
<dbReference type="PROSITE" id="PS50878">
    <property type="entry name" value="RT_POL"/>
    <property type="match status" value="1"/>
</dbReference>
<proteinExistence type="predicted"/>
<evidence type="ECO:0000313" key="2">
    <source>
        <dbReference type="EMBL" id="QWU13163.1"/>
    </source>
</evidence>
<dbReference type="RefSeq" id="WP_036591049.1">
    <property type="nucleotide sequence ID" value="NZ_CP076607.1"/>
</dbReference>
<protein>
    <submittedName>
        <fullName evidence="3">Group II intron reverse transcriptase/maturase</fullName>
        <ecNumber evidence="2">2.7.7.49</ecNumber>
    </submittedName>
</protein>
<dbReference type="GO" id="GO:0003964">
    <property type="term" value="F:RNA-directed DNA polymerase activity"/>
    <property type="evidence" value="ECO:0007669"/>
    <property type="project" value="UniProtKB-KW"/>
</dbReference>
<dbReference type="InterPro" id="IPR051083">
    <property type="entry name" value="GrpII_Intron_Splice-Mob/Def"/>
</dbReference>
<dbReference type="STRING" id="1333845.SAMN04487895_11756"/>
<name>A0A1H8UEI9_9BACL</name>
<dbReference type="InterPro" id="IPR043502">
    <property type="entry name" value="DNA/RNA_pol_sf"/>
</dbReference>
<accession>A0A1H8UEI9</accession>
<dbReference type="PANTHER" id="PTHR34047">
    <property type="entry name" value="NUCLEAR INTRON MATURASE 1, MITOCHONDRIAL-RELATED"/>
    <property type="match status" value="1"/>
</dbReference>
<dbReference type="EMBL" id="FODH01000017">
    <property type="protein sequence ID" value="SEP01447.1"/>
    <property type="molecule type" value="Genomic_DNA"/>
</dbReference>
<dbReference type="EMBL" id="CP076607">
    <property type="protein sequence ID" value="QWU13163.1"/>
    <property type="molecule type" value="Genomic_DNA"/>
</dbReference>
<feature type="domain" description="Reverse transcriptase" evidence="1">
    <location>
        <begin position="87"/>
        <end position="343"/>
    </location>
</feature>
<dbReference type="OrthoDB" id="9793236at2"/>
<evidence type="ECO:0000313" key="4">
    <source>
        <dbReference type="Proteomes" id="UP000198809"/>
    </source>
</evidence>
<reference evidence="3 4" key="1">
    <citation type="submission" date="2016-10" db="EMBL/GenBank/DDBJ databases">
        <authorList>
            <person name="de Groot N.N."/>
        </authorList>
    </citation>
    <scope>NUCLEOTIDE SEQUENCE [LARGE SCALE GENOMIC DNA]</scope>
    <source>
        <strain evidence="3 4">CGMCC 1.10238</strain>
    </source>
</reference>
<dbReference type="CDD" id="cd01651">
    <property type="entry name" value="RT_G2_intron"/>
    <property type="match status" value="1"/>
</dbReference>
<evidence type="ECO:0000259" key="1">
    <source>
        <dbReference type="PROSITE" id="PS50878"/>
    </source>
</evidence>
<dbReference type="SUPFAM" id="SSF56672">
    <property type="entry name" value="DNA/RNA polymerases"/>
    <property type="match status" value="1"/>
</dbReference>
<keyword evidence="5" id="KW-1185">Reference proteome</keyword>
<gene>
    <name evidence="2" type="primary">ltrA</name>
    <name evidence="2" type="ORF">KP014_14150</name>
    <name evidence="3" type="ORF">SAMN04487895_11756</name>
</gene>
<keyword evidence="2" id="KW-0808">Transferase</keyword>
<dbReference type="InterPro" id="IPR030931">
    <property type="entry name" value="Group_II_RT_mat"/>
</dbReference>
<reference evidence="2 5" key="2">
    <citation type="submission" date="2021-06" db="EMBL/GenBank/DDBJ databases">
        <title>Whole genome sequence of Paenibacillus sophorae DSM23020 for comparative genomics.</title>
        <authorList>
            <person name="Kim M.-J."/>
            <person name="Lee G."/>
            <person name="Shin J.-H."/>
        </authorList>
    </citation>
    <scope>NUCLEOTIDE SEQUENCE [LARGE SCALE GENOMIC DNA]</scope>
    <source>
        <strain evidence="2 5">DSM 23020</strain>
    </source>
</reference>
<dbReference type="EC" id="2.7.7.49" evidence="2"/>